<dbReference type="AlphaFoldDB" id="A0A1M7DCW6"/>
<dbReference type="Pfam" id="PF13561">
    <property type="entry name" value="adh_short_C2"/>
    <property type="match status" value="1"/>
</dbReference>
<dbReference type="PANTHER" id="PTHR43477">
    <property type="entry name" value="DIHYDROANTICAPSIN 7-DEHYDROGENASE"/>
    <property type="match status" value="1"/>
</dbReference>
<proteinExistence type="inferred from homology"/>
<dbReference type="EMBL" id="FRCK01000001">
    <property type="protein sequence ID" value="SHL77295.1"/>
    <property type="molecule type" value="Genomic_DNA"/>
</dbReference>
<dbReference type="PANTHER" id="PTHR43477:SF1">
    <property type="entry name" value="DIHYDROANTICAPSIN 7-DEHYDROGENASE"/>
    <property type="match status" value="1"/>
</dbReference>
<dbReference type="STRING" id="53463.SAMN05444389_101283"/>
<keyword evidence="4" id="KW-1185">Reference proteome</keyword>
<dbReference type="InterPro" id="IPR002347">
    <property type="entry name" value="SDR_fam"/>
</dbReference>
<dbReference type="CDD" id="cd05233">
    <property type="entry name" value="SDR_c"/>
    <property type="match status" value="1"/>
</dbReference>
<dbReference type="InterPro" id="IPR036291">
    <property type="entry name" value="NAD(P)-bd_dom_sf"/>
</dbReference>
<gene>
    <name evidence="3" type="ORF">SAMN05444389_101283</name>
</gene>
<evidence type="ECO:0000313" key="4">
    <source>
        <dbReference type="Proteomes" id="UP000184444"/>
    </source>
</evidence>
<evidence type="ECO:0000313" key="3">
    <source>
        <dbReference type="EMBL" id="SHL77295.1"/>
    </source>
</evidence>
<protein>
    <submittedName>
        <fullName evidence="3">3-oxoacyl-[acyl-carrier protein] reductase</fullName>
    </submittedName>
</protein>
<dbReference type="Proteomes" id="UP000184444">
    <property type="component" value="Unassembled WGS sequence"/>
</dbReference>
<evidence type="ECO:0000256" key="1">
    <source>
        <dbReference type="ARBA" id="ARBA00006484"/>
    </source>
</evidence>
<dbReference type="GO" id="GO:0016491">
    <property type="term" value="F:oxidoreductase activity"/>
    <property type="evidence" value="ECO:0007669"/>
    <property type="project" value="UniProtKB-KW"/>
</dbReference>
<dbReference type="Gene3D" id="3.40.50.720">
    <property type="entry name" value="NAD(P)-binding Rossmann-like Domain"/>
    <property type="match status" value="1"/>
</dbReference>
<dbReference type="SUPFAM" id="SSF51735">
    <property type="entry name" value="NAD(P)-binding Rossmann-fold domains"/>
    <property type="match status" value="1"/>
</dbReference>
<reference evidence="4" key="1">
    <citation type="submission" date="2016-11" db="EMBL/GenBank/DDBJ databases">
        <authorList>
            <person name="Varghese N."/>
            <person name="Submissions S."/>
        </authorList>
    </citation>
    <scope>NUCLEOTIDE SEQUENCE [LARGE SCALE GENOMIC DNA]</scope>
    <source>
        <strain evidence="4">DSM 6637</strain>
    </source>
</reference>
<comment type="similarity">
    <text evidence="1">Belongs to the short-chain dehydrogenases/reductases (SDR) family.</text>
</comment>
<dbReference type="InterPro" id="IPR051122">
    <property type="entry name" value="SDR_DHRS6-like"/>
</dbReference>
<organism evidence="3 4">
    <name type="scientific">Paracoccus solventivorans</name>
    <dbReference type="NCBI Taxonomy" id="53463"/>
    <lineage>
        <taxon>Bacteria</taxon>
        <taxon>Pseudomonadati</taxon>
        <taxon>Pseudomonadota</taxon>
        <taxon>Alphaproteobacteria</taxon>
        <taxon>Rhodobacterales</taxon>
        <taxon>Paracoccaceae</taxon>
        <taxon>Paracoccus</taxon>
    </lineage>
</organism>
<dbReference type="OrthoDB" id="286404at2"/>
<name>A0A1M7DCW6_9RHOB</name>
<evidence type="ECO:0000256" key="2">
    <source>
        <dbReference type="ARBA" id="ARBA00023002"/>
    </source>
</evidence>
<keyword evidence="2" id="KW-0560">Oxidoreductase</keyword>
<dbReference type="PRINTS" id="PR00081">
    <property type="entry name" value="GDHRDH"/>
</dbReference>
<sequence>MTEADDGRHPAFALRGSNAVIGGGTSGVGLETARLLLREGAAQVVLIGRNPHKGAAAVAQLNGEGHAGVSSFQPAELCDPGAVAPAIAAIEARIGPIDIAISAANSGAVPRLFHLLDPGEIPAQLNEQALPALLLSAAVLPGMRERRRGAIILVASDAARVPTPGEAVIGAGMAAITRFATTLAMEAKRDGIRVNAVTPSLIADTQSYDRIMDDPFAAKLFQRAEKAAALGLTRPEDIAPTLVFLASPAAARLTGQVISVNGGISAA</sequence>
<accession>A0A1M7DCW6</accession>